<accession>S7Q4A8</accession>
<dbReference type="GO" id="GO:0005524">
    <property type="term" value="F:ATP binding"/>
    <property type="evidence" value="ECO:0007669"/>
    <property type="project" value="InterPro"/>
</dbReference>
<dbReference type="PROSITE" id="PS50162">
    <property type="entry name" value="RECA_2"/>
    <property type="match status" value="1"/>
</dbReference>
<dbReference type="AlphaFoldDB" id="S7Q4A8"/>
<dbReference type="InterPro" id="IPR013632">
    <property type="entry name" value="Rad51_C"/>
</dbReference>
<dbReference type="InterPro" id="IPR027417">
    <property type="entry name" value="P-loop_NTPase"/>
</dbReference>
<proteinExistence type="predicted"/>
<evidence type="ECO:0000256" key="2">
    <source>
        <dbReference type="ARBA" id="ARBA00023242"/>
    </source>
</evidence>
<protein>
    <submittedName>
        <fullName evidence="4">p-loop containing nucleoside triphosphate hydrolase protein</fullName>
    </submittedName>
</protein>
<dbReference type="GO" id="GO:0000400">
    <property type="term" value="F:four-way junction DNA binding"/>
    <property type="evidence" value="ECO:0007669"/>
    <property type="project" value="TreeGrafter"/>
</dbReference>
<keyword evidence="5" id="KW-1185">Reference proteome</keyword>
<dbReference type="EMBL" id="KB469304">
    <property type="protein sequence ID" value="EPQ54347.1"/>
    <property type="molecule type" value="Genomic_DNA"/>
</dbReference>
<dbReference type="Gene3D" id="3.40.50.300">
    <property type="entry name" value="P-loop containing nucleotide triphosphate hydrolases"/>
    <property type="match status" value="1"/>
</dbReference>
<keyword evidence="2" id="KW-0539">Nucleus</keyword>
<dbReference type="PANTHER" id="PTHR46457:SF1">
    <property type="entry name" value="DNA REPAIR PROTEIN RAD51 HOMOLOG 4"/>
    <property type="match status" value="1"/>
</dbReference>
<evidence type="ECO:0000259" key="3">
    <source>
        <dbReference type="PROSITE" id="PS50162"/>
    </source>
</evidence>
<dbReference type="OrthoDB" id="336321at2759"/>
<dbReference type="GO" id="GO:0016787">
    <property type="term" value="F:hydrolase activity"/>
    <property type="evidence" value="ECO:0007669"/>
    <property type="project" value="UniProtKB-KW"/>
</dbReference>
<dbReference type="GO" id="GO:0033063">
    <property type="term" value="C:Rad51B-Rad51C-Rad51D-XRCC2 complex"/>
    <property type="evidence" value="ECO:0007669"/>
    <property type="project" value="TreeGrafter"/>
</dbReference>
<dbReference type="HOGENOM" id="CLU_048777_0_0_1"/>
<dbReference type="GO" id="GO:0005657">
    <property type="term" value="C:replication fork"/>
    <property type="evidence" value="ECO:0007669"/>
    <property type="project" value="TreeGrafter"/>
</dbReference>
<dbReference type="PANTHER" id="PTHR46457">
    <property type="entry name" value="DNA REPAIR PROTEIN RAD51 HOMOLOG 4"/>
    <property type="match status" value="1"/>
</dbReference>
<dbReference type="GeneID" id="19308797"/>
<gene>
    <name evidence="4" type="ORF">GLOTRDRAFT_78350</name>
</gene>
<dbReference type="GO" id="GO:0005815">
    <property type="term" value="C:microtubule organizing center"/>
    <property type="evidence" value="ECO:0007669"/>
    <property type="project" value="TreeGrafter"/>
</dbReference>
<dbReference type="GO" id="GO:0042148">
    <property type="term" value="P:DNA strand invasion"/>
    <property type="evidence" value="ECO:0007669"/>
    <property type="project" value="TreeGrafter"/>
</dbReference>
<dbReference type="GO" id="GO:0000724">
    <property type="term" value="P:double-strand break repair via homologous recombination"/>
    <property type="evidence" value="ECO:0007669"/>
    <property type="project" value="TreeGrafter"/>
</dbReference>
<reference evidence="4 5" key="1">
    <citation type="journal article" date="2012" name="Science">
        <title>The Paleozoic origin of enzymatic lignin decomposition reconstructed from 31 fungal genomes.</title>
        <authorList>
            <person name="Floudas D."/>
            <person name="Binder M."/>
            <person name="Riley R."/>
            <person name="Barry K."/>
            <person name="Blanchette R.A."/>
            <person name="Henrissat B."/>
            <person name="Martinez A.T."/>
            <person name="Otillar R."/>
            <person name="Spatafora J.W."/>
            <person name="Yadav J.S."/>
            <person name="Aerts A."/>
            <person name="Benoit I."/>
            <person name="Boyd A."/>
            <person name="Carlson A."/>
            <person name="Copeland A."/>
            <person name="Coutinho P.M."/>
            <person name="de Vries R.P."/>
            <person name="Ferreira P."/>
            <person name="Findley K."/>
            <person name="Foster B."/>
            <person name="Gaskell J."/>
            <person name="Glotzer D."/>
            <person name="Gorecki P."/>
            <person name="Heitman J."/>
            <person name="Hesse C."/>
            <person name="Hori C."/>
            <person name="Igarashi K."/>
            <person name="Jurgens J.A."/>
            <person name="Kallen N."/>
            <person name="Kersten P."/>
            <person name="Kohler A."/>
            <person name="Kuees U."/>
            <person name="Kumar T.K.A."/>
            <person name="Kuo A."/>
            <person name="LaButti K."/>
            <person name="Larrondo L.F."/>
            <person name="Lindquist E."/>
            <person name="Ling A."/>
            <person name="Lombard V."/>
            <person name="Lucas S."/>
            <person name="Lundell T."/>
            <person name="Martin R."/>
            <person name="McLaughlin D.J."/>
            <person name="Morgenstern I."/>
            <person name="Morin E."/>
            <person name="Murat C."/>
            <person name="Nagy L.G."/>
            <person name="Nolan M."/>
            <person name="Ohm R.A."/>
            <person name="Patyshakuliyeva A."/>
            <person name="Rokas A."/>
            <person name="Ruiz-Duenas F.J."/>
            <person name="Sabat G."/>
            <person name="Salamov A."/>
            <person name="Samejima M."/>
            <person name="Schmutz J."/>
            <person name="Slot J.C."/>
            <person name="St John F."/>
            <person name="Stenlid J."/>
            <person name="Sun H."/>
            <person name="Sun S."/>
            <person name="Syed K."/>
            <person name="Tsang A."/>
            <person name="Wiebenga A."/>
            <person name="Young D."/>
            <person name="Pisabarro A."/>
            <person name="Eastwood D.C."/>
            <person name="Martin F."/>
            <person name="Cullen D."/>
            <person name="Grigoriev I.V."/>
            <person name="Hibbett D.S."/>
        </authorList>
    </citation>
    <scope>NUCLEOTIDE SEQUENCE [LARGE SCALE GENOMIC DNA]</scope>
    <source>
        <strain evidence="4 5">ATCC 11539</strain>
    </source>
</reference>
<name>S7Q4A8_GLOTA</name>
<dbReference type="InterPro" id="IPR051988">
    <property type="entry name" value="HRR_RAD51_Paralog"/>
</dbReference>
<dbReference type="eggNOG" id="KOG1433">
    <property type="taxonomic scope" value="Eukaryota"/>
</dbReference>
<dbReference type="SUPFAM" id="SSF52540">
    <property type="entry name" value="P-loop containing nucleoside triphosphate hydrolases"/>
    <property type="match status" value="1"/>
</dbReference>
<dbReference type="STRING" id="670483.S7Q4A8"/>
<dbReference type="KEGG" id="gtr:GLOTRDRAFT_78350"/>
<evidence type="ECO:0000256" key="1">
    <source>
        <dbReference type="ARBA" id="ARBA00004123"/>
    </source>
</evidence>
<evidence type="ECO:0000313" key="4">
    <source>
        <dbReference type="EMBL" id="EPQ54347.1"/>
    </source>
</evidence>
<evidence type="ECO:0000313" key="5">
    <source>
        <dbReference type="Proteomes" id="UP000030669"/>
    </source>
</evidence>
<dbReference type="GO" id="GO:0000723">
    <property type="term" value="P:telomere maintenance"/>
    <property type="evidence" value="ECO:0007669"/>
    <property type="project" value="TreeGrafter"/>
</dbReference>
<keyword evidence="4" id="KW-0378">Hydrolase</keyword>
<organism evidence="4 5">
    <name type="scientific">Gloeophyllum trabeum (strain ATCC 11539 / FP-39264 / Madison 617)</name>
    <name type="common">Brown rot fungus</name>
    <dbReference type="NCBI Taxonomy" id="670483"/>
    <lineage>
        <taxon>Eukaryota</taxon>
        <taxon>Fungi</taxon>
        <taxon>Dikarya</taxon>
        <taxon>Basidiomycota</taxon>
        <taxon>Agaricomycotina</taxon>
        <taxon>Agaricomycetes</taxon>
        <taxon>Gloeophyllales</taxon>
        <taxon>Gloeophyllaceae</taxon>
        <taxon>Gloeophyllum</taxon>
    </lineage>
</organism>
<dbReference type="OMA" id="CGETREL"/>
<dbReference type="RefSeq" id="XP_007867637.1">
    <property type="nucleotide sequence ID" value="XM_007869446.1"/>
</dbReference>
<dbReference type="Proteomes" id="UP000030669">
    <property type="component" value="Unassembled WGS sequence"/>
</dbReference>
<sequence length="333" mass="36134">MDLQDLVPPLPTDFVEALQECGIRTDMDLLFPGSVEDLQAKLSSGVVSRDILETYTAQLAESASAPVSTGVECYRRASLSATKDPRFRSGVHALDVLLDGFGGSRVIEISGVKGSGKSALALHLVCKHLSEVSDSSVLWLDTTGDFQIDRAVRWLAAAEGEASGTALDRLHIAMPADAEEADNILDALRQSLSHPAKGGPVIRCVVIDTLSKLLSCRLNATSSQGHAIMTTFMRQLRSMARTFSLAIFIINDTSYALPYNAQSAFASNTRKPALGPTFAFLTDACLWLAKYDADHQVAQEGSTTYIAEVLRSRKTQSRTWCTFRIRDGVFLQS</sequence>
<dbReference type="GO" id="GO:0007131">
    <property type="term" value="P:reciprocal meiotic recombination"/>
    <property type="evidence" value="ECO:0007669"/>
    <property type="project" value="TreeGrafter"/>
</dbReference>
<dbReference type="GO" id="GO:0003697">
    <property type="term" value="F:single-stranded DNA binding"/>
    <property type="evidence" value="ECO:0007669"/>
    <property type="project" value="TreeGrafter"/>
</dbReference>
<dbReference type="GO" id="GO:0140664">
    <property type="term" value="F:ATP-dependent DNA damage sensor activity"/>
    <property type="evidence" value="ECO:0007669"/>
    <property type="project" value="InterPro"/>
</dbReference>
<comment type="subcellular location">
    <subcellularLocation>
        <location evidence="1">Nucleus</location>
    </subcellularLocation>
</comment>
<dbReference type="InterPro" id="IPR020588">
    <property type="entry name" value="RecA_ATP-bd"/>
</dbReference>
<dbReference type="Pfam" id="PF08423">
    <property type="entry name" value="Rad51"/>
    <property type="match status" value="1"/>
</dbReference>
<feature type="domain" description="RecA family profile 1" evidence="3">
    <location>
        <begin position="83"/>
        <end position="253"/>
    </location>
</feature>